<keyword evidence="4" id="KW-1185">Reference proteome</keyword>
<name>A0ABQ8UJR5_9EUKA</name>
<proteinExistence type="predicted"/>
<evidence type="ECO:0000313" key="4">
    <source>
        <dbReference type="Proteomes" id="UP001141327"/>
    </source>
</evidence>
<gene>
    <name evidence="3" type="ORF">PAPYR_5621</name>
</gene>
<feature type="region of interest" description="Disordered" evidence="1">
    <location>
        <begin position="38"/>
        <end position="82"/>
    </location>
</feature>
<protein>
    <submittedName>
        <fullName evidence="3">Uncharacterized protein</fullName>
    </submittedName>
</protein>
<reference evidence="3" key="1">
    <citation type="journal article" date="2022" name="bioRxiv">
        <title>Genomics of Preaxostyla Flagellates Illuminates Evolutionary Transitions and the Path Towards Mitochondrial Loss.</title>
        <authorList>
            <person name="Novak L.V.F."/>
            <person name="Treitli S.C."/>
            <person name="Pyrih J."/>
            <person name="Halakuc P."/>
            <person name="Pipaliya S.V."/>
            <person name="Vacek V."/>
            <person name="Brzon O."/>
            <person name="Soukal P."/>
            <person name="Eme L."/>
            <person name="Dacks J.B."/>
            <person name="Karnkowska A."/>
            <person name="Elias M."/>
            <person name="Hampl V."/>
        </authorList>
    </citation>
    <scope>NUCLEOTIDE SEQUENCE</scope>
    <source>
        <strain evidence="3">RCP-MX</strain>
    </source>
</reference>
<dbReference type="Proteomes" id="UP001141327">
    <property type="component" value="Unassembled WGS sequence"/>
</dbReference>
<evidence type="ECO:0000313" key="3">
    <source>
        <dbReference type="EMBL" id="KAJ4458647.1"/>
    </source>
</evidence>
<dbReference type="EMBL" id="JAPMOS010000027">
    <property type="protein sequence ID" value="KAJ4458647.1"/>
    <property type="molecule type" value="Genomic_DNA"/>
</dbReference>
<feature type="signal peptide" evidence="2">
    <location>
        <begin position="1"/>
        <end position="20"/>
    </location>
</feature>
<keyword evidence="2" id="KW-0732">Signal</keyword>
<feature type="chain" id="PRO_5045908214" evidence="2">
    <location>
        <begin position="21"/>
        <end position="82"/>
    </location>
</feature>
<accession>A0ABQ8UJR5</accession>
<evidence type="ECO:0000256" key="1">
    <source>
        <dbReference type="SAM" id="MobiDB-lite"/>
    </source>
</evidence>
<sequence length="82" mass="9098">MTQLKSLFLLVALVALQARARDLREKRLRERQEFLAKRAAGLAQIPPERPDVDPFSQPPASPPPPPETHPTPDPARAAQTDL</sequence>
<feature type="compositionally biased region" description="Pro residues" evidence="1">
    <location>
        <begin position="56"/>
        <end position="73"/>
    </location>
</feature>
<evidence type="ECO:0000256" key="2">
    <source>
        <dbReference type="SAM" id="SignalP"/>
    </source>
</evidence>
<organism evidence="3 4">
    <name type="scientific">Paratrimastix pyriformis</name>
    <dbReference type="NCBI Taxonomy" id="342808"/>
    <lineage>
        <taxon>Eukaryota</taxon>
        <taxon>Metamonada</taxon>
        <taxon>Preaxostyla</taxon>
        <taxon>Paratrimastigidae</taxon>
        <taxon>Paratrimastix</taxon>
    </lineage>
</organism>
<comment type="caution">
    <text evidence="3">The sequence shown here is derived from an EMBL/GenBank/DDBJ whole genome shotgun (WGS) entry which is preliminary data.</text>
</comment>